<feature type="transmembrane region" description="Helical" evidence="7">
    <location>
        <begin position="376"/>
        <end position="396"/>
    </location>
</feature>
<keyword evidence="9" id="KW-1185">Reference proteome</keyword>
<dbReference type="AlphaFoldDB" id="A0A5C2RW45"/>
<evidence type="ECO:0000313" key="9">
    <source>
        <dbReference type="Proteomes" id="UP000313359"/>
    </source>
</evidence>
<dbReference type="InterPro" id="IPR036259">
    <property type="entry name" value="MFS_trans_sf"/>
</dbReference>
<evidence type="ECO:0000256" key="2">
    <source>
        <dbReference type="ARBA" id="ARBA00022448"/>
    </source>
</evidence>
<feature type="transmembrane region" description="Helical" evidence="7">
    <location>
        <begin position="69"/>
        <end position="92"/>
    </location>
</feature>
<dbReference type="GO" id="GO:0008506">
    <property type="term" value="F:sucrose:proton symporter activity"/>
    <property type="evidence" value="ECO:0007669"/>
    <property type="project" value="TreeGrafter"/>
</dbReference>
<feature type="compositionally biased region" description="Low complexity" evidence="6">
    <location>
        <begin position="499"/>
        <end position="513"/>
    </location>
</feature>
<protein>
    <submittedName>
        <fullName evidence="8">MFS general substrate transporter</fullName>
    </submittedName>
</protein>
<proteinExistence type="predicted"/>
<evidence type="ECO:0000256" key="3">
    <source>
        <dbReference type="ARBA" id="ARBA00022692"/>
    </source>
</evidence>
<keyword evidence="3 7" id="KW-0812">Transmembrane</keyword>
<comment type="subcellular location">
    <subcellularLocation>
        <location evidence="1">Membrane</location>
        <topology evidence="1">Multi-pass membrane protein</topology>
    </subcellularLocation>
</comment>
<feature type="transmembrane region" description="Helical" evidence="7">
    <location>
        <begin position="674"/>
        <end position="694"/>
    </location>
</feature>
<reference evidence="8" key="1">
    <citation type="journal article" date="2018" name="Genome Biol. Evol.">
        <title>Genomics and development of Lentinus tigrinus, a white-rot wood-decaying mushroom with dimorphic fruiting bodies.</title>
        <authorList>
            <person name="Wu B."/>
            <person name="Xu Z."/>
            <person name="Knudson A."/>
            <person name="Carlson A."/>
            <person name="Chen N."/>
            <person name="Kovaka S."/>
            <person name="LaButti K."/>
            <person name="Lipzen A."/>
            <person name="Pennachio C."/>
            <person name="Riley R."/>
            <person name="Schakwitz W."/>
            <person name="Umezawa K."/>
            <person name="Ohm R.A."/>
            <person name="Grigoriev I.V."/>
            <person name="Nagy L.G."/>
            <person name="Gibbons J."/>
            <person name="Hibbett D."/>
        </authorList>
    </citation>
    <scope>NUCLEOTIDE SEQUENCE [LARGE SCALE GENOMIC DNA]</scope>
    <source>
        <strain evidence="8">ALCF2SS1-6</strain>
    </source>
</reference>
<dbReference type="SUPFAM" id="SSF103473">
    <property type="entry name" value="MFS general substrate transporter"/>
    <property type="match status" value="1"/>
</dbReference>
<name>A0A5C2RW45_9APHY</name>
<feature type="transmembrane region" description="Helical" evidence="7">
    <location>
        <begin position="273"/>
        <end position="295"/>
    </location>
</feature>
<feature type="transmembrane region" description="Helical" evidence="7">
    <location>
        <begin position="402"/>
        <end position="424"/>
    </location>
</feature>
<evidence type="ECO:0000256" key="7">
    <source>
        <dbReference type="SAM" id="Phobius"/>
    </source>
</evidence>
<evidence type="ECO:0000313" key="8">
    <source>
        <dbReference type="EMBL" id="RPD55511.1"/>
    </source>
</evidence>
<dbReference type="PANTHER" id="PTHR19432:SF91">
    <property type="entry name" value="GENERAL ALPHA-GLUCOSIDE PERMEASE"/>
    <property type="match status" value="1"/>
</dbReference>
<sequence>MTGFSSIPLAEEGGEHDDSHLAGIAKILGPRWAQLPALTIGLLGVQVFWSVEMSYGTPYLLSLGLSKSAVAMVFLAGPISGLVVQPLIGVLADKSKSRFGRRRPYMIAGCLVCITAMMLLGFTRPFATLFTPAKSIANDLLTIWLAIIALFTIDFSINAVQAVDRALIVDTLPSAEQADANAWAARMLGFGSVAGYFIGNVDMTTVFPFFGDTELEVLAVVGSFLLLSTHGITAFCTKEKVVVSTKRSDKSFLRELKEIWNNVFTLPPVIRQICIIQFFSWIGWFPVLFYTSAFIGDLHKQTSTLPQDDPGLDAESTRLGTRALFYSSLLSFAGNVLLPFVAAESARSRRLLERKLAQAHKSAWARVYDRLKVHLTTLWATGHLVFAICMFATFFYSSVAGATIFTTLTGFSWSITQWAPFSLLAEAILTERAPEEDEGAIVLNDTRTHRLSLALGGDEHERQFLVGDDDDDEEVPEPPPRKQGDGGSQTLPIEEDVRSFSSDASMDSISSGSVDHDGRPKPHRRSHSSSAHTSRDELRDDDEEPRAGLGLLQNANARMSHADVHSIAVSDSSTLHPEVDEDDDHGPGSKTGGLAAKAGIILGIHNVFIVIPQFIMTGLASILFALLDPSKTSSTEAGAGIELAVNAMNATNVDTEVTRAEALVSGGGPNSYAIIYRLGGLSATVAFVLTLRLARELRHH</sequence>
<dbReference type="GO" id="GO:0005886">
    <property type="term" value="C:plasma membrane"/>
    <property type="evidence" value="ECO:0007669"/>
    <property type="project" value="TreeGrafter"/>
</dbReference>
<gene>
    <name evidence="8" type="ORF">L227DRAFT_579708</name>
</gene>
<feature type="transmembrane region" description="Helical" evidence="7">
    <location>
        <begin position="142"/>
        <end position="160"/>
    </location>
</feature>
<keyword evidence="5 7" id="KW-0472">Membrane</keyword>
<evidence type="ECO:0000256" key="5">
    <source>
        <dbReference type="ARBA" id="ARBA00023136"/>
    </source>
</evidence>
<feature type="transmembrane region" description="Helical" evidence="7">
    <location>
        <begin position="607"/>
        <end position="627"/>
    </location>
</feature>
<feature type="transmembrane region" description="Helical" evidence="7">
    <location>
        <begin position="323"/>
        <end position="343"/>
    </location>
</feature>
<feature type="region of interest" description="Disordered" evidence="6">
    <location>
        <begin position="467"/>
        <end position="543"/>
    </location>
</feature>
<feature type="transmembrane region" description="Helical" evidence="7">
    <location>
        <begin position="104"/>
        <end position="122"/>
    </location>
</feature>
<feature type="compositionally biased region" description="Acidic residues" evidence="6">
    <location>
        <begin position="467"/>
        <end position="476"/>
    </location>
</feature>
<feature type="transmembrane region" description="Helical" evidence="7">
    <location>
        <begin position="218"/>
        <end position="237"/>
    </location>
</feature>
<dbReference type="OrthoDB" id="28755at2759"/>
<dbReference type="Gene3D" id="1.20.1250.20">
    <property type="entry name" value="MFS general substrate transporter like domains"/>
    <property type="match status" value="1"/>
</dbReference>
<dbReference type="PANTHER" id="PTHR19432">
    <property type="entry name" value="SUGAR TRANSPORTER"/>
    <property type="match status" value="1"/>
</dbReference>
<evidence type="ECO:0000256" key="6">
    <source>
        <dbReference type="SAM" id="MobiDB-lite"/>
    </source>
</evidence>
<evidence type="ECO:0000256" key="4">
    <source>
        <dbReference type="ARBA" id="ARBA00022989"/>
    </source>
</evidence>
<organism evidence="8 9">
    <name type="scientific">Lentinus tigrinus ALCF2SS1-6</name>
    <dbReference type="NCBI Taxonomy" id="1328759"/>
    <lineage>
        <taxon>Eukaryota</taxon>
        <taxon>Fungi</taxon>
        <taxon>Dikarya</taxon>
        <taxon>Basidiomycota</taxon>
        <taxon>Agaricomycotina</taxon>
        <taxon>Agaricomycetes</taxon>
        <taxon>Polyporales</taxon>
        <taxon>Polyporaceae</taxon>
        <taxon>Lentinus</taxon>
    </lineage>
</organism>
<keyword evidence="4 7" id="KW-1133">Transmembrane helix</keyword>
<keyword evidence="2" id="KW-0813">Transport</keyword>
<dbReference type="Pfam" id="PF13347">
    <property type="entry name" value="MFS_2"/>
    <property type="match status" value="1"/>
</dbReference>
<dbReference type="EMBL" id="ML122295">
    <property type="protein sequence ID" value="RPD55511.1"/>
    <property type="molecule type" value="Genomic_DNA"/>
</dbReference>
<feature type="transmembrane region" description="Helical" evidence="7">
    <location>
        <begin position="32"/>
        <end position="49"/>
    </location>
</feature>
<evidence type="ECO:0000256" key="1">
    <source>
        <dbReference type="ARBA" id="ARBA00004141"/>
    </source>
</evidence>
<accession>A0A5C2RW45</accession>
<dbReference type="Proteomes" id="UP000313359">
    <property type="component" value="Unassembled WGS sequence"/>
</dbReference>